<gene>
    <name evidence="1" type="ORF">Lalb_Chr02g0147501</name>
</gene>
<reference evidence="2" key="1">
    <citation type="journal article" date="2020" name="Nat. Commun.">
        <title>Genome sequence of the cluster root forming white lupin.</title>
        <authorList>
            <person name="Hufnagel B."/>
            <person name="Marques A."/>
            <person name="Soriano A."/>
            <person name="Marques L."/>
            <person name="Divol F."/>
            <person name="Doumas P."/>
            <person name="Sallet E."/>
            <person name="Mancinotti D."/>
            <person name="Carrere S."/>
            <person name="Marande W."/>
            <person name="Arribat S."/>
            <person name="Keller J."/>
            <person name="Huneau C."/>
            <person name="Blein T."/>
            <person name="Aime D."/>
            <person name="Laguerre M."/>
            <person name="Taylor J."/>
            <person name="Schubert V."/>
            <person name="Nelson M."/>
            <person name="Geu-Flores F."/>
            <person name="Crespi M."/>
            <person name="Gallardo-Guerrero K."/>
            <person name="Delaux P.-M."/>
            <person name="Salse J."/>
            <person name="Berges H."/>
            <person name="Guyot R."/>
            <person name="Gouzy J."/>
            <person name="Peret B."/>
        </authorList>
    </citation>
    <scope>NUCLEOTIDE SEQUENCE [LARGE SCALE GENOMIC DNA]</scope>
    <source>
        <strain evidence="2">cv. Amiga</strain>
    </source>
</reference>
<comment type="caution">
    <text evidence="1">The sequence shown here is derived from an EMBL/GenBank/DDBJ whole genome shotgun (WGS) entry which is preliminary data.</text>
</comment>
<dbReference type="Proteomes" id="UP000447434">
    <property type="component" value="Chromosome 2"/>
</dbReference>
<protein>
    <submittedName>
        <fullName evidence="1">Uncharacterized protein</fullName>
    </submittedName>
</protein>
<organism evidence="1 2">
    <name type="scientific">Lupinus albus</name>
    <name type="common">White lupine</name>
    <name type="synonym">Lupinus termis</name>
    <dbReference type="NCBI Taxonomy" id="3870"/>
    <lineage>
        <taxon>Eukaryota</taxon>
        <taxon>Viridiplantae</taxon>
        <taxon>Streptophyta</taxon>
        <taxon>Embryophyta</taxon>
        <taxon>Tracheophyta</taxon>
        <taxon>Spermatophyta</taxon>
        <taxon>Magnoliopsida</taxon>
        <taxon>eudicotyledons</taxon>
        <taxon>Gunneridae</taxon>
        <taxon>Pentapetalae</taxon>
        <taxon>rosids</taxon>
        <taxon>fabids</taxon>
        <taxon>Fabales</taxon>
        <taxon>Fabaceae</taxon>
        <taxon>Papilionoideae</taxon>
        <taxon>50 kb inversion clade</taxon>
        <taxon>genistoids sensu lato</taxon>
        <taxon>core genistoids</taxon>
        <taxon>Genisteae</taxon>
        <taxon>Lupinus</taxon>
    </lineage>
</organism>
<dbReference type="AlphaFoldDB" id="A0A6A4QWZ4"/>
<evidence type="ECO:0000313" key="1">
    <source>
        <dbReference type="EMBL" id="KAE9618898.1"/>
    </source>
</evidence>
<evidence type="ECO:0000313" key="2">
    <source>
        <dbReference type="Proteomes" id="UP000447434"/>
    </source>
</evidence>
<dbReference type="EMBL" id="WOCE01000002">
    <property type="protein sequence ID" value="KAE9618898.1"/>
    <property type="molecule type" value="Genomic_DNA"/>
</dbReference>
<sequence>MQSRISFAPYPEMGKSSDIARALSHVREWESNFPNTVLAYAFVSNRILCIVE</sequence>
<accession>A0A6A4QWZ4</accession>
<keyword evidence="2" id="KW-1185">Reference proteome</keyword>
<name>A0A6A4QWZ4_LUPAL</name>
<proteinExistence type="predicted"/>